<dbReference type="EMBL" id="JAOALG010000002">
    <property type="protein sequence ID" value="MEQ5844049.1"/>
    <property type="molecule type" value="Genomic_DNA"/>
</dbReference>
<dbReference type="RefSeq" id="WP_349545595.1">
    <property type="nucleotide sequence ID" value="NZ_JAOALG010000002.1"/>
</dbReference>
<proteinExistence type="predicted"/>
<keyword evidence="2" id="KW-1185">Reference proteome</keyword>
<evidence type="ECO:0000313" key="1">
    <source>
        <dbReference type="EMBL" id="MEQ5844049.1"/>
    </source>
</evidence>
<name>A0ABV1LXK7_9BURK</name>
<gene>
    <name evidence="1" type="ORF">N0A02_31810</name>
</gene>
<reference evidence="1 2" key="1">
    <citation type="journal article" date="2024" name="Chem. Sci.">
        <title>Discovery of a lagriamide polyketide by integrated genome mining, isotopic labeling, and untargeted metabolomics.</title>
        <authorList>
            <person name="Fergusson C.H."/>
            <person name="Saulog J."/>
            <person name="Paulo B.S."/>
            <person name="Wilson D.M."/>
            <person name="Liu D.Y."/>
            <person name="Morehouse N.J."/>
            <person name="Waterworth S."/>
            <person name="Barkei J."/>
            <person name="Gray C.A."/>
            <person name="Kwan J.C."/>
            <person name="Eustaquio A.S."/>
            <person name="Linington R.G."/>
        </authorList>
    </citation>
    <scope>NUCLEOTIDE SEQUENCE [LARGE SCALE GENOMIC DNA]</scope>
    <source>
        <strain evidence="1 2">RL17-338-BIF-B</strain>
    </source>
</reference>
<sequence length="47" mass="5452">MNTNRRNPFRMLNKVAARTMPTRAEALSESIGYHAYGQKLDVPFNRK</sequence>
<organism evidence="1 2">
    <name type="scientific">Paraburkholderia acidicola</name>
    <dbReference type="NCBI Taxonomy" id="1912599"/>
    <lineage>
        <taxon>Bacteria</taxon>
        <taxon>Pseudomonadati</taxon>
        <taxon>Pseudomonadota</taxon>
        <taxon>Betaproteobacteria</taxon>
        <taxon>Burkholderiales</taxon>
        <taxon>Burkholderiaceae</taxon>
        <taxon>Paraburkholderia</taxon>
    </lineage>
</organism>
<dbReference type="Proteomes" id="UP001469089">
    <property type="component" value="Unassembled WGS sequence"/>
</dbReference>
<accession>A0ABV1LXK7</accession>
<evidence type="ECO:0000313" key="2">
    <source>
        <dbReference type="Proteomes" id="UP001469089"/>
    </source>
</evidence>
<protein>
    <submittedName>
        <fullName evidence="1">Uncharacterized protein</fullName>
    </submittedName>
</protein>
<comment type="caution">
    <text evidence="1">The sequence shown here is derived from an EMBL/GenBank/DDBJ whole genome shotgun (WGS) entry which is preliminary data.</text>
</comment>